<sequence length="377" mass="38736">MAKPKQRRRKKTRRNGVTNDSPRSAVAALEPVANTDADGHKACHLSFSATSSFTIRRILGTNVFNALEDGAGAPEELVAQAVPKLSKAERKRTKKAADQAALALAKAADSAYAACAPASDDMSATAHGLATSSACNPSADSAAPCVLEATFEPTAGDLSAGLKITHAYVPAAPAAAVLQSEHATLASEAVKVEPILAGDAHKKGRSDGRPIFTLSASSAWQIAIVPPAALAPPSAAEVWDDCEIIPAAEEAVAPALPASAAAKRARNWELLMTPYRHVSRIAVFSPHKGGAPVPLELQDADEAWVRTAAPAGLRAKYRQKGAEPGSSATASSLAGSRRGVRDALRSVGRGVARALRCAGKPFAHCCGGGGSAAVTRE</sequence>
<organism evidence="2 3">
    <name type="scientific">Elliptochloris bilobata</name>
    <dbReference type="NCBI Taxonomy" id="381761"/>
    <lineage>
        <taxon>Eukaryota</taxon>
        <taxon>Viridiplantae</taxon>
        <taxon>Chlorophyta</taxon>
        <taxon>core chlorophytes</taxon>
        <taxon>Trebouxiophyceae</taxon>
        <taxon>Trebouxiophyceae incertae sedis</taxon>
        <taxon>Elliptochloris clade</taxon>
        <taxon>Elliptochloris</taxon>
    </lineage>
</organism>
<feature type="compositionally biased region" description="Low complexity" evidence="1">
    <location>
        <begin position="325"/>
        <end position="335"/>
    </location>
</feature>
<dbReference type="AlphaFoldDB" id="A0AAW1SHM1"/>
<name>A0AAW1SHM1_9CHLO</name>
<protein>
    <submittedName>
        <fullName evidence="2">Uncharacterized protein</fullName>
    </submittedName>
</protein>
<evidence type="ECO:0000313" key="2">
    <source>
        <dbReference type="EMBL" id="KAK9845773.1"/>
    </source>
</evidence>
<dbReference type="Proteomes" id="UP001445335">
    <property type="component" value="Unassembled WGS sequence"/>
</dbReference>
<evidence type="ECO:0000256" key="1">
    <source>
        <dbReference type="SAM" id="MobiDB-lite"/>
    </source>
</evidence>
<accession>A0AAW1SHM1</accession>
<evidence type="ECO:0000313" key="3">
    <source>
        <dbReference type="Proteomes" id="UP001445335"/>
    </source>
</evidence>
<gene>
    <name evidence="2" type="ORF">WJX81_002129</name>
</gene>
<comment type="caution">
    <text evidence="2">The sequence shown here is derived from an EMBL/GenBank/DDBJ whole genome shotgun (WGS) entry which is preliminary data.</text>
</comment>
<feature type="region of interest" description="Disordered" evidence="1">
    <location>
        <begin position="316"/>
        <end position="335"/>
    </location>
</feature>
<reference evidence="2 3" key="1">
    <citation type="journal article" date="2024" name="Nat. Commun.">
        <title>Phylogenomics reveals the evolutionary origins of lichenization in chlorophyte algae.</title>
        <authorList>
            <person name="Puginier C."/>
            <person name="Libourel C."/>
            <person name="Otte J."/>
            <person name="Skaloud P."/>
            <person name="Haon M."/>
            <person name="Grisel S."/>
            <person name="Petersen M."/>
            <person name="Berrin J.G."/>
            <person name="Delaux P.M."/>
            <person name="Dal Grande F."/>
            <person name="Keller J."/>
        </authorList>
    </citation>
    <scope>NUCLEOTIDE SEQUENCE [LARGE SCALE GENOMIC DNA]</scope>
    <source>
        <strain evidence="2 3">SAG 245.80</strain>
    </source>
</reference>
<dbReference type="EMBL" id="JALJOU010000002">
    <property type="protein sequence ID" value="KAK9845773.1"/>
    <property type="molecule type" value="Genomic_DNA"/>
</dbReference>
<feature type="compositionally biased region" description="Basic residues" evidence="1">
    <location>
        <begin position="1"/>
        <end position="14"/>
    </location>
</feature>
<feature type="region of interest" description="Disordered" evidence="1">
    <location>
        <begin position="1"/>
        <end position="26"/>
    </location>
</feature>
<keyword evidence="3" id="KW-1185">Reference proteome</keyword>
<proteinExistence type="predicted"/>